<dbReference type="eggNOG" id="ENOG502RWJC">
    <property type="taxonomic scope" value="Eukaryota"/>
</dbReference>
<evidence type="ECO:0000313" key="2">
    <source>
        <dbReference type="EMBL" id="KDR09497.1"/>
    </source>
</evidence>
<sequence>MASEMETSENMTQSKTTNFWPRSERKLQKKLRNTGQEYVSRSGKIIPAKKQPDVLCQCPQRCGDKVHQEVRRKLFAEFYRLGDHALQNEFLMAHIETRAVQRRSSDHKVPGRNQRRVSCKYHIPLLTDAGPPTESAANPHGVRTVEVCQKAFMHVYAITEKRVRLQREKLICQYGITPQTRPECPSGTPSRTQDQEPVSEPIDLRRKRDPPPMIPISLKAPDKDIALVHNFFLNQLWKPEYIGTAT</sequence>
<dbReference type="Proteomes" id="UP000027135">
    <property type="component" value="Unassembled WGS sequence"/>
</dbReference>
<dbReference type="InParanoid" id="A0A067QUU2"/>
<reference evidence="2 3" key="1">
    <citation type="journal article" date="2014" name="Nat. Commun.">
        <title>Molecular traces of alternative social organization in a termite genome.</title>
        <authorList>
            <person name="Terrapon N."/>
            <person name="Li C."/>
            <person name="Robertson H.M."/>
            <person name="Ji L."/>
            <person name="Meng X."/>
            <person name="Booth W."/>
            <person name="Chen Z."/>
            <person name="Childers C.P."/>
            <person name="Glastad K.M."/>
            <person name="Gokhale K."/>
            <person name="Gowin J."/>
            <person name="Gronenberg W."/>
            <person name="Hermansen R.A."/>
            <person name="Hu H."/>
            <person name="Hunt B.G."/>
            <person name="Huylmans A.K."/>
            <person name="Khalil S.M."/>
            <person name="Mitchell R.D."/>
            <person name="Munoz-Torres M.C."/>
            <person name="Mustard J.A."/>
            <person name="Pan H."/>
            <person name="Reese J.T."/>
            <person name="Scharf M.E."/>
            <person name="Sun F."/>
            <person name="Vogel H."/>
            <person name="Xiao J."/>
            <person name="Yang W."/>
            <person name="Yang Z."/>
            <person name="Yang Z."/>
            <person name="Zhou J."/>
            <person name="Zhu J."/>
            <person name="Brent C.S."/>
            <person name="Elsik C.G."/>
            <person name="Goodisman M.A."/>
            <person name="Liberles D.A."/>
            <person name="Roe R.M."/>
            <person name="Vargo E.L."/>
            <person name="Vilcinskas A."/>
            <person name="Wang J."/>
            <person name="Bornberg-Bauer E."/>
            <person name="Korb J."/>
            <person name="Zhang G."/>
            <person name="Liebig J."/>
        </authorList>
    </citation>
    <scope>NUCLEOTIDE SEQUENCE [LARGE SCALE GENOMIC DNA]</scope>
    <source>
        <tissue evidence="2">Whole organism</tissue>
    </source>
</reference>
<evidence type="ECO:0000256" key="1">
    <source>
        <dbReference type="SAM" id="MobiDB-lite"/>
    </source>
</evidence>
<evidence type="ECO:0000313" key="3">
    <source>
        <dbReference type="Proteomes" id="UP000027135"/>
    </source>
</evidence>
<dbReference type="OMA" id="PRRITCK"/>
<keyword evidence="3" id="KW-1185">Reference proteome</keyword>
<dbReference type="OrthoDB" id="434783at2759"/>
<name>A0A067QUU2_ZOONE</name>
<feature type="compositionally biased region" description="Polar residues" evidence="1">
    <location>
        <begin position="187"/>
        <end position="196"/>
    </location>
</feature>
<dbReference type="EMBL" id="KK853239">
    <property type="protein sequence ID" value="KDR09497.1"/>
    <property type="molecule type" value="Genomic_DNA"/>
</dbReference>
<dbReference type="PANTHER" id="PTHR10773:SF19">
    <property type="match status" value="1"/>
</dbReference>
<feature type="region of interest" description="Disordered" evidence="1">
    <location>
        <begin position="178"/>
        <end position="211"/>
    </location>
</feature>
<gene>
    <name evidence="2" type="ORF">L798_00838</name>
</gene>
<feature type="region of interest" description="Disordered" evidence="1">
    <location>
        <begin position="1"/>
        <end position="24"/>
    </location>
</feature>
<protein>
    <submittedName>
        <fullName evidence="2">Uncharacterized protein</fullName>
    </submittedName>
</protein>
<organism evidence="2 3">
    <name type="scientific">Zootermopsis nevadensis</name>
    <name type="common">Dampwood termite</name>
    <dbReference type="NCBI Taxonomy" id="136037"/>
    <lineage>
        <taxon>Eukaryota</taxon>
        <taxon>Metazoa</taxon>
        <taxon>Ecdysozoa</taxon>
        <taxon>Arthropoda</taxon>
        <taxon>Hexapoda</taxon>
        <taxon>Insecta</taxon>
        <taxon>Pterygota</taxon>
        <taxon>Neoptera</taxon>
        <taxon>Polyneoptera</taxon>
        <taxon>Dictyoptera</taxon>
        <taxon>Blattodea</taxon>
        <taxon>Blattoidea</taxon>
        <taxon>Termitoidae</taxon>
        <taxon>Termopsidae</taxon>
        <taxon>Zootermopsis</taxon>
    </lineage>
</organism>
<accession>A0A067QUU2</accession>
<feature type="compositionally biased region" description="Polar residues" evidence="1">
    <location>
        <begin position="8"/>
        <end position="20"/>
    </location>
</feature>
<dbReference type="AlphaFoldDB" id="A0A067QUU2"/>
<dbReference type="PANTHER" id="PTHR10773">
    <property type="entry name" value="DNA-DIRECTED RNA POLYMERASES I, II, AND III SUBUNIT RPABC2"/>
    <property type="match status" value="1"/>
</dbReference>
<proteinExistence type="predicted"/>